<feature type="compositionally biased region" description="Low complexity" evidence="1">
    <location>
        <begin position="200"/>
        <end position="211"/>
    </location>
</feature>
<feature type="compositionally biased region" description="Polar residues" evidence="1">
    <location>
        <begin position="167"/>
        <end position="178"/>
    </location>
</feature>
<accession>A0AAN7HRW6</accession>
<dbReference type="EMBL" id="MU857620">
    <property type="protein sequence ID" value="KAK4249770.1"/>
    <property type="molecule type" value="Genomic_DNA"/>
</dbReference>
<feature type="region of interest" description="Disordered" evidence="1">
    <location>
        <begin position="126"/>
        <end position="250"/>
    </location>
</feature>
<keyword evidence="3" id="KW-1185">Reference proteome</keyword>
<feature type="compositionally biased region" description="Basic and acidic residues" evidence="1">
    <location>
        <begin position="182"/>
        <end position="191"/>
    </location>
</feature>
<organism evidence="2 3">
    <name type="scientific">Corynascus novoguineensis</name>
    <dbReference type="NCBI Taxonomy" id="1126955"/>
    <lineage>
        <taxon>Eukaryota</taxon>
        <taxon>Fungi</taxon>
        <taxon>Dikarya</taxon>
        <taxon>Ascomycota</taxon>
        <taxon>Pezizomycotina</taxon>
        <taxon>Sordariomycetes</taxon>
        <taxon>Sordariomycetidae</taxon>
        <taxon>Sordariales</taxon>
        <taxon>Chaetomiaceae</taxon>
        <taxon>Corynascus</taxon>
    </lineage>
</organism>
<name>A0AAN7HRW6_9PEZI</name>
<evidence type="ECO:0000256" key="1">
    <source>
        <dbReference type="SAM" id="MobiDB-lite"/>
    </source>
</evidence>
<gene>
    <name evidence="2" type="ORF">C7999DRAFT_12444</name>
</gene>
<evidence type="ECO:0000313" key="2">
    <source>
        <dbReference type="EMBL" id="KAK4249770.1"/>
    </source>
</evidence>
<reference evidence="2" key="2">
    <citation type="submission" date="2023-05" db="EMBL/GenBank/DDBJ databases">
        <authorList>
            <consortium name="Lawrence Berkeley National Laboratory"/>
            <person name="Steindorff A."/>
            <person name="Hensen N."/>
            <person name="Bonometti L."/>
            <person name="Westerberg I."/>
            <person name="Brannstrom I.O."/>
            <person name="Guillou S."/>
            <person name="Cros-Aarteil S."/>
            <person name="Calhoun S."/>
            <person name="Haridas S."/>
            <person name="Kuo A."/>
            <person name="Mondo S."/>
            <person name="Pangilinan J."/>
            <person name="Riley R."/>
            <person name="Labutti K."/>
            <person name="Andreopoulos B."/>
            <person name="Lipzen A."/>
            <person name="Chen C."/>
            <person name="Yanf M."/>
            <person name="Daum C."/>
            <person name="Ng V."/>
            <person name="Clum A."/>
            <person name="Ohm R."/>
            <person name="Martin F."/>
            <person name="Silar P."/>
            <person name="Natvig D."/>
            <person name="Lalanne C."/>
            <person name="Gautier V."/>
            <person name="Ament-Velasquez S.L."/>
            <person name="Kruys A."/>
            <person name="Hutchinson M.I."/>
            <person name="Powell A.J."/>
            <person name="Barry K."/>
            <person name="Miller A.N."/>
            <person name="Grigoriev I.V."/>
            <person name="Debuchy R."/>
            <person name="Gladieux P."/>
            <person name="Thoren M.H."/>
            <person name="Johannesson H."/>
        </authorList>
    </citation>
    <scope>NUCLEOTIDE SEQUENCE</scope>
    <source>
        <strain evidence="2">CBS 359.72</strain>
    </source>
</reference>
<comment type="caution">
    <text evidence="2">The sequence shown here is derived from an EMBL/GenBank/DDBJ whole genome shotgun (WGS) entry which is preliminary data.</text>
</comment>
<proteinExistence type="predicted"/>
<feature type="compositionally biased region" description="Polar residues" evidence="1">
    <location>
        <begin position="215"/>
        <end position="233"/>
    </location>
</feature>
<reference evidence="2" key="1">
    <citation type="journal article" date="2023" name="Mol. Phylogenet. Evol.">
        <title>Genome-scale phylogeny and comparative genomics of the fungal order Sordariales.</title>
        <authorList>
            <person name="Hensen N."/>
            <person name="Bonometti L."/>
            <person name="Westerberg I."/>
            <person name="Brannstrom I.O."/>
            <person name="Guillou S."/>
            <person name="Cros-Aarteil S."/>
            <person name="Calhoun S."/>
            <person name="Haridas S."/>
            <person name="Kuo A."/>
            <person name="Mondo S."/>
            <person name="Pangilinan J."/>
            <person name="Riley R."/>
            <person name="LaButti K."/>
            <person name="Andreopoulos B."/>
            <person name="Lipzen A."/>
            <person name="Chen C."/>
            <person name="Yan M."/>
            <person name="Daum C."/>
            <person name="Ng V."/>
            <person name="Clum A."/>
            <person name="Steindorff A."/>
            <person name="Ohm R.A."/>
            <person name="Martin F."/>
            <person name="Silar P."/>
            <person name="Natvig D.O."/>
            <person name="Lalanne C."/>
            <person name="Gautier V."/>
            <person name="Ament-Velasquez S.L."/>
            <person name="Kruys A."/>
            <person name="Hutchinson M.I."/>
            <person name="Powell A.J."/>
            <person name="Barry K."/>
            <person name="Miller A.N."/>
            <person name="Grigoriev I.V."/>
            <person name="Debuchy R."/>
            <person name="Gladieux P."/>
            <person name="Hiltunen Thoren M."/>
            <person name="Johannesson H."/>
        </authorList>
    </citation>
    <scope>NUCLEOTIDE SEQUENCE</scope>
    <source>
        <strain evidence="2">CBS 359.72</strain>
    </source>
</reference>
<evidence type="ECO:0000313" key="3">
    <source>
        <dbReference type="Proteomes" id="UP001303647"/>
    </source>
</evidence>
<dbReference type="Proteomes" id="UP001303647">
    <property type="component" value="Unassembled WGS sequence"/>
</dbReference>
<protein>
    <submittedName>
        <fullName evidence="2">Uncharacterized protein</fullName>
    </submittedName>
</protein>
<dbReference type="AlphaFoldDB" id="A0AAN7HRW6"/>
<sequence>MCKGIIGHCQCLRCIDHPAPGKLKRVDFCEKKQDELVGVTSSLATAECRFQLAPCKDLTLVRMREPDACHFRSEGAKEETMDTFDSLAIRFTPINAASIARAALSVLGENITDFSGQGAAVVASDGSNKMDVNGPPRDAAQHKVNSTKLIETQKPDSINHLEMTGNMDINNLSSTDNGHSAEPPKGDKKSTATDPLPIFETTQEPTNTPTEADIETNTDNGSRTGARTPNNDMPKTPKGRTPLPTSRPSQILTPLVPPPITAAAAAVVVAAPSQTAESVAKDAWTHQETVKLLLLRCKEIDFAEMAKFLPGRDAAACMDRLARVAVNHGYEAYI</sequence>
<dbReference type="InterPro" id="IPR001005">
    <property type="entry name" value="SANT/Myb"/>
</dbReference>
<dbReference type="CDD" id="cd00167">
    <property type="entry name" value="SANT"/>
    <property type="match status" value="1"/>
</dbReference>